<gene>
    <name evidence="1" type="primary">28945294</name>
</gene>
<dbReference type="EnsemblFungi" id="FOXG_03153T0">
    <property type="protein sequence ID" value="FOXG_03153P0"/>
    <property type="gene ID" value="FOXG_03153"/>
</dbReference>
<dbReference type="Proteomes" id="UP000002489">
    <property type="component" value="Unassembled WGS sequence"/>
</dbReference>
<evidence type="ECO:0000313" key="1">
    <source>
        <dbReference type="EnsemblFungi" id="FOXG_03153P0"/>
    </source>
</evidence>
<organism evidence="1 2">
    <name type="scientific">Fusarium oxysporum (strain Fo5176)</name>
    <name type="common">Fusarium vascular wilt</name>
    <dbReference type="NCBI Taxonomy" id="660025"/>
    <lineage>
        <taxon>Eukaryota</taxon>
        <taxon>Fungi</taxon>
        <taxon>Dikarya</taxon>
        <taxon>Ascomycota</taxon>
        <taxon>Pezizomycotina</taxon>
        <taxon>Sordariomycetes</taxon>
        <taxon>Hypocreomycetidae</taxon>
        <taxon>Hypocreales</taxon>
        <taxon>Nectriaceae</taxon>
        <taxon>Fusarium</taxon>
        <taxon>Fusarium oxysporum species complex</taxon>
    </lineage>
</organism>
<reference evidence="2" key="1">
    <citation type="journal article" date="2012" name="Mol. Plant Microbe Interact.">
        <title>A highly conserved effector in Fusarium oxysporum is required for full virulence on Arabidopsis.</title>
        <authorList>
            <person name="Thatcher L.F."/>
            <person name="Gardiner D.M."/>
            <person name="Kazan K."/>
            <person name="Manners J."/>
        </authorList>
    </citation>
    <scope>NUCLEOTIDE SEQUENCE [LARGE SCALE GENOMIC DNA]</scope>
    <source>
        <strain evidence="2">Fo5176</strain>
    </source>
</reference>
<dbReference type="VEuPathDB" id="FungiDB:FOXG_03153"/>
<sequence>MSSFSNNHIVTSGDDVTVPCFHSTAGFVKQLVSSYWPHNADALDLIALYLQDVLIRWPYKPRLSPILSSVRERVRVRQGSRIGAISDQSDGTDRARLLSFRYSRSLIKCNYYPS</sequence>
<accession>A0A0D2XGV9</accession>
<protein>
    <submittedName>
        <fullName evidence="1">Uncharacterized protein</fullName>
    </submittedName>
</protein>
<dbReference type="AlphaFoldDB" id="A0A0D2XGV9"/>
<reference evidence="1" key="2">
    <citation type="submission" date="2025-08" db="UniProtKB">
        <authorList>
            <consortium name="EnsemblFungi"/>
        </authorList>
    </citation>
    <scope>IDENTIFICATION</scope>
    <source>
        <strain evidence="1">4287 / CBS 123668 / FGSC 9935 / NRRL 34936</strain>
    </source>
</reference>
<name>A0A0D2XGV9_FUSOF</name>
<proteinExistence type="predicted"/>
<evidence type="ECO:0000313" key="2">
    <source>
        <dbReference type="Proteomes" id="UP000002489"/>
    </source>
</evidence>